<gene>
    <name evidence="1" type="ORF">UFOPK3547_00343</name>
</gene>
<accession>A0A6J5ZAT9</accession>
<reference evidence="1" key="1">
    <citation type="submission" date="2020-05" db="EMBL/GenBank/DDBJ databases">
        <authorList>
            <person name="Chiriac C."/>
            <person name="Salcher M."/>
            <person name="Ghai R."/>
            <person name="Kavagutti S V."/>
        </authorList>
    </citation>
    <scope>NUCLEOTIDE SEQUENCE</scope>
</reference>
<evidence type="ECO:0000313" key="1">
    <source>
        <dbReference type="EMBL" id="CAB4338157.1"/>
    </source>
</evidence>
<dbReference type="EMBL" id="CAESAN010000018">
    <property type="protein sequence ID" value="CAB4338157.1"/>
    <property type="molecule type" value="Genomic_DNA"/>
</dbReference>
<protein>
    <submittedName>
        <fullName evidence="1">Unannotated protein</fullName>
    </submittedName>
</protein>
<proteinExistence type="predicted"/>
<sequence length="58" mass="5664">MTDMMLVSPPIVAKVPVTSGTVSVSASPVMVAPAISEKKVPSMLAGVAAISAPALVSA</sequence>
<dbReference type="AlphaFoldDB" id="A0A6J5ZAT9"/>
<name>A0A6J5ZAT9_9ZZZZ</name>
<organism evidence="1">
    <name type="scientific">freshwater metagenome</name>
    <dbReference type="NCBI Taxonomy" id="449393"/>
    <lineage>
        <taxon>unclassified sequences</taxon>
        <taxon>metagenomes</taxon>
        <taxon>ecological metagenomes</taxon>
    </lineage>
</organism>